<proteinExistence type="predicted"/>
<protein>
    <submittedName>
        <fullName evidence="2">BamA/TamA family outer membrane protein</fullName>
    </submittedName>
</protein>
<keyword evidence="1" id="KW-0732">Signal</keyword>
<dbReference type="AlphaFoldDB" id="A0A7L5E4D3"/>
<sequence>MRLKLTYILLFFTLPMCLTAQERKTSRLTHRHTDSVDNVMVDTTMMVNGVPQKDLYDEVKKLFHKKPHPGKSDSITSKPVFTGVPAVGYTLQSRFALTLSGNAAFRLSPMAKVSTITASAAYTQNKQFTMPIESNIWTKHNHWDFIGDIRFYKYPQSTFGLGSQSYIGNEDPMDYTFFRFYETVLRQVTGNLYAGAGYIIDEHWNISDIGTKNGGPNDYRQYGAQSHTVSSGFTLNALMDSRDNSINPSKGFYTALQYRTSYGFLGSTRNWNSLIVDVRKYYHFPVSSRNVIAFWNYDWLVLSGKPPYLDLPSTSWDAYSSTGRGYIQGRFRGAQMVYLETEYRFGITANGLLGGVVFLNGQSFSAAPGSHLQAMQPGFGPGLRLKLNKISKTNISVDYGFGREDSKGVFINIGELF</sequence>
<dbReference type="EMBL" id="CP051682">
    <property type="protein sequence ID" value="QJD97149.1"/>
    <property type="molecule type" value="Genomic_DNA"/>
</dbReference>
<dbReference type="KEGG" id="mrob:HH214_15355"/>
<dbReference type="Proteomes" id="UP000503278">
    <property type="component" value="Chromosome"/>
</dbReference>
<feature type="chain" id="PRO_5029578518" evidence="1">
    <location>
        <begin position="21"/>
        <end position="417"/>
    </location>
</feature>
<evidence type="ECO:0000313" key="2">
    <source>
        <dbReference type="EMBL" id="QJD97149.1"/>
    </source>
</evidence>
<evidence type="ECO:0000313" key="3">
    <source>
        <dbReference type="Proteomes" id="UP000503278"/>
    </source>
</evidence>
<gene>
    <name evidence="2" type="ORF">HH214_15355</name>
</gene>
<keyword evidence="3" id="KW-1185">Reference proteome</keyword>
<dbReference type="Gene3D" id="2.40.160.50">
    <property type="entry name" value="membrane protein fhac: a member of the omp85/tpsb transporter family"/>
    <property type="match status" value="1"/>
</dbReference>
<accession>A0A7L5E4D3</accession>
<organism evidence="2 3">
    <name type="scientific">Mucilaginibacter robiniae</name>
    <dbReference type="NCBI Taxonomy" id="2728022"/>
    <lineage>
        <taxon>Bacteria</taxon>
        <taxon>Pseudomonadati</taxon>
        <taxon>Bacteroidota</taxon>
        <taxon>Sphingobacteriia</taxon>
        <taxon>Sphingobacteriales</taxon>
        <taxon>Sphingobacteriaceae</taxon>
        <taxon>Mucilaginibacter</taxon>
    </lineage>
</organism>
<name>A0A7L5E4D3_9SPHI</name>
<feature type="signal peptide" evidence="1">
    <location>
        <begin position="1"/>
        <end position="20"/>
    </location>
</feature>
<evidence type="ECO:0000256" key="1">
    <source>
        <dbReference type="SAM" id="SignalP"/>
    </source>
</evidence>
<reference evidence="2 3" key="1">
    <citation type="submission" date="2020-04" db="EMBL/GenBank/DDBJ databases">
        <title>Genome sequencing of novel species.</title>
        <authorList>
            <person name="Heo J."/>
            <person name="Kim S.-J."/>
            <person name="Kim J.-S."/>
            <person name="Hong S.-B."/>
            <person name="Kwon S.-W."/>
        </authorList>
    </citation>
    <scope>NUCLEOTIDE SEQUENCE [LARGE SCALE GENOMIC DNA]</scope>
    <source>
        <strain evidence="2 3">F39-2</strain>
    </source>
</reference>
<dbReference type="RefSeq" id="WP_169609070.1">
    <property type="nucleotide sequence ID" value="NZ_CP051682.1"/>
</dbReference>